<accession>A0ABZ2LPB5</accession>
<dbReference type="EMBL" id="CP089984">
    <property type="protein sequence ID" value="WXB12743.1"/>
    <property type="molecule type" value="Genomic_DNA"/>
</dbReference>
<evidence type="ECO:0000313" key="3">
    <source>
        <dbReference type="Proteomes" id="UP001370348"/>
    </source>
</evidence>
<feature type="compositionally biased region" description="Low complexity" evidence="1">
    <location>
        <begin position="76"/>
        <end position="87"/>
    </location>
</feature>
<evidence type="ECO:0000313" key="2">
    <source>
        <dbReference type="EMBL" id="WXB12743.1"/>
    </source>
</evidence>
<sequence length="87" mass="9695">MSGYPSHEFVIDREDAATLFRSVREPTIAERALEDLLRDVARKPFDELPKPVILYLDREVGSDDQREEIAERSSRSVDAASGSSASA</sequence>
<dbReference type="RefSeq" id="WP_394822364.1">
    <property type="nucleotide sequence ID" value="NZ_CP089984.1"/>
</dbReference>
<organism evidence="2 3">
    <name type="scientific">Pendulispora albinea</name>
    <dbReference type="NCBI Taxonomy" id="2741071"/>
    <lineage>
        <taxon>Bacteria</taxon>
        <taxon>Pseudomonadati</taxon>
        <taxon>Myxococcota</taxon>
        <taxon>Myxococcia</taxon>
        <taxon>Myxococcales</taxon>
        <taxon>Sorangiineae</taxon>
        <taxon>Pendulisporaceae</taxon>
        <taxon>Pendulispora</taxon>
    </lineage>
</organism>
<feature type="region of interest" description="Disordered" evidence="1">
    <location>
        <begin position="64"/>
        <end position="87"/>
    </location>
</feature>
<gene>
    <name evidence="2" type="ORF">LZC94_33445</name>
</gene>
<name>A0ABZ2LPB5_9BACT</name>
<dbReference type="Proteomes" id="UP001370348">
    <property type="component" value="Chromosome"/>
</dbReference>
<feature type="compositionally biased region" description="Basic and acidic residues" evidence="1">
    <location>
        <begin position="64"/>
        <end position="75"/>
    </location>
</feature>
<protein>
    <submittedName>
        <fullName evidence="2">Uncharacterized protein</fullName>
    </submittedName>
</protein>
<proteinExistence type="predicted"/>
<reference evidence="2 3" key="1">
    <citation type="submission" date="2021-12" db="EMBL/GenBank/DDBJ databases">
        <title>Discovery of the Pendulisporaceae a myxobacterial family with distinct sporulation behavior and unique specialized metabolism.</title>
        <authorList>
            <person name="Garcia R."/>
            <person name="Popoff A."/>
            <person name="Bader C.D."/>
            <person name="Loehr J."/>
            <person name="Walesch S."/>
            <person name="Walt C."/>
            <person name="Boldt J."/>
            <person name="Bunk B."/>
            <person name="Haeckl F.J.F.P.J."/>
            <person name="Gunesch A.P."/>
            <person name="Birkelbach J."/>
            <person name="Nuebel U."/>
            <person name="Pietschmann T."/>
            <person name="Bach T."/>
            <person name="Mueller R."/>
        </authorList>
    </citation>
    <scope>NUCLEOTIDE SEQUENCE [LARGE SCALE GENOMIC DNA]</scope>
    <source>
        <strain evidence="2 3">MSr11954</strain>
    </source>
</reference>
<keyword evidence="3" id="KW-1185">Reference proteome</keyword>
<evidence type="ECO:0000256" key="1">
    <source>
        <dbReference type="SAM" id="MobiDB-lite"/>
    </source>
</evidence>